<comment type="caution">
    <text evidence="1">The sequence shown here is derived from an EMBL/GenBank/DDBJ whole genome shotgun (WGS) entry which is preliminary data.</text>
</comment>
<reference evidence="1 2" key="1">
    <citation type="journal article" date="2020" name="Nat. Food">
        <title>A phased Vanilla planifolia genome enables genetic improvement of flavour and production.</title>
        <authorList>
            <person name="Hasing T."/>
            <person name="Tang H."/>
            <person name="Brym M."/>
            <person name="Khazi F."/>
            <person name="Huang T."/>
            <person name="Chambers A.H."/>
        </authorList>
    </citation>
    <scope>NUCLEOTIDE SEQUENCE [LARGE SCALE GENOMIC DNA]</scope>
    <source>
        <tissue evidence="1">Leaf</tissue>
    </source>
</reference>
<dbReference type="EMBL" id="JADCNL010000001">
    <property type="protein sequence ID" value="KAG0497314.1"/>
    <property type="molecule type" value="Genomic_DNA"/>
</dbReference>
<proteinExistence type="predicted"/>
<keyword evidence="2" id="KW-1185">Reference proteome</keyword>
<organism evidence="1 2">
    <name type="scientific">Vanilla planifolia</name>
    <name type="common">Vanilla</name>
    <dbReference type="NCBI Taxonomy" id="51239"/>
    <lineage>
        <taxon>Eukaryota</taxon>
        <taxon>Viridiplantae</taxon>
        <taxon>Streptophyta</taxon>
        <taxon>Embryophyta</taxon>
        <taxon>Tracheophyta</taxon>
        <taxon>Spermatophyta</taxon>
        <taxon>Magnoliopsida</taxon>
        <taxon>Liliopsida</taxon>
        <taxon>Asparagales</taxon>
        <taxon>Orchidaceae</taxon>
        <taxon>Vanilloideae</taxon>
        <taxon>Vanilleae</taxon>
        <taxon>Vanilla</taxon>
    </lineage>
</organism>
<dbReference type="Proteomes" id="UP000636800">
    <property type="component" value="Chromosome 1"/>
</dbReference>
<dbReference type="OrthoDB" id="1921208at2759"/>
<evidence type="ECO:0000313" key="1">
    <source>
        <dbReference type="EMBL" id="KAG0497314.1"/>
    </source>
</evidence>
<name>A0A835RSN0_VANPL</name>
<dbReference type="AlphaFoldDB" id="A0A835RSN0"/>
<accession>A0A835RSN0</accession>
<evidence type="ECO:0000313" key="2">
    <source>
        <dbReference type="Proteomes" id="UP000636800"/>
    </source>
</evidence>
<protein>
    <submittedName>
        <fullName evidence="1">Uncharacterized protein</fullName>
    </submittedName>
</protein>
<gene>
    <name evidence="1" type="ORF">HPP92_002005</name>
</gene>
<sequence length="90" mass="10151">MASNGETKTVVLQLNFASESTPNLRRRTDPGCVRRSRETSEVAKGFWHDPSDRTGAIRWGTGVAGLRGWRRRLRAAGASYRFMGIWRKGK</sequence>